<keyword evidence="4" id="KW-0862">Zinc</keyword>
<dbReference type="GO" id="GO:0008237">
    <property type="term" value="F:metallopeptidase activity"/>
    <property type="evidence" value="ECO:0007669"/>
    <property type="project" value="UniProtKB-KW"/>
</dbReference>
<evidence type="ECO:0000256" key="2">
    <source>
        <dbReference type="ARBA" id="ARBA00022723"/>
    </source>
</evidence>
<keyword evidence="2" id="KW-0479">Metal-binding</keyword>
<dbReference type="RefSeq" id="WP_377939077.1">
    <property type="nucleotide sequence ID" value="NZ_JBHTHQ010000021.1"/>
</dbReference>
<dbReference type="InterPro" id="IPR024079">
    <property type="entry name" value="MetalloPept_cat_dom_sf"/>
</dbReference>
<accession>A0ABW2Y995</accession>
<sequence>MKRKTRLSAALIGVIATLSMIAVPAMAVTDHQPFDINKYATDSIVFADDAKAATQANPVYSATEITAQKDSDGKVTGIMKNGQLQKYNASVPYWCQVEPGGVTYDGTNDSTLCYRDTDLFQGQAKSLASGEKLSVISGKPHIIYDDVNVDASVKTFLAAGILQRAIKDWNTLLGSDFILLRSQLNEAQIDSSKDYLNYLMMIPATDDFFWAASGSGGLWLNLEEYSQTSHFTGYDNWTDQAGSFPYGNFAVAYGTDTCESFTGKTCTRVDTKEQAIAKYKEFAQQNWIEVLVHEIGHTLGLDHPEDAIKTTYYTEGSAGCAPGEKYYNNGPLLMQYERSNIAEILDGTQSTSVQYRMIKDVISAGLNSITSGSAKEYLSASRDIKVSVLDESGKTTSHTAPLSSTTQIAHYSQTHNGVKKDSYCGGFHGDSTTYWHAPTLSSVDVPAMDGYEVSVDGGRTWRLAMLRRLHLLTVKIRHGSSRQATQDITLMPKGFSLKKSLK</sequence>
<dbReference type="EMBL" id="JBHTHQ010000021">
    <property type="protein sequence ID" value="MFD0705388.1"/>
    <property type="molecule type" value="Genomic_DNA"/>
</dbReference>
<evidence type="ECO:0000256" key="1">
    <source>
        <dbReference type="ARBA" id="ARBA00022670"/>
    </source>
</evidence>
<feature type="signal peptide" evidence="5">
    <location>
        <begin position="1"/>
        <end position="27"/>
    </location>
</feature>
<protein>
    <submittedName>
        <fullName evidence="7">Matrixin family metalloprotease</fullName>
        <ecNumber evidence="7">3.4.24.-</ecNumber>
    </submittedName>
</protein>
<organism evidence="7 8">
    <name type="scientific">Alloscardovia venturai</name>
    <dbReference type="NCBI Taxonomy" id="1769421"/>
    <lineage>
        <taxon>Bacteria</taxon>
        <taxon>Bacillati</taxon>
        <taxon>Actinomycetota</taxon>
        <taxon>Actinomycetes</taxon>
        <taxon>Bifidobacteriales</taxon>
        <taxon>Bifidobacteriaceae</taxon>
        <taxon>Alloscardovia</taxon>
    </lineage>
</organism>
<dbReference type="Pfam" id="PF00413">
    <property type="entry name" value="Peptidase_M10"/>
    <property type="match status" value="1"/>
</dbReference>
<feature type="chain" id="PRO_5046596961" evidence="5">
    <location>
        <begin position="28"/>
        <end position="502"/>
    </location>
</feature>
<keyword evidence="8" id="KW-1185">Reference proteome</keyword>
<comment type="caution">
    <text evidence="7">The sequence shown here is derived from an EMBL/GenBank/DDBJ whole genome shotgun (WGS) entry which is preliminary data.</text>
</comment>
<evidence type="ECO:0000256" key="4">
    <source>
        <dbReference type="ARBA" id="ARBA00022833"/>
    </source>
</evidence>
<evidence type="ECO:0000313" key="7">
    <source>
        <dbReference type="EMBL" id="MFD0705388.1"/>
    </source>
</evidence>
<dbReference type="Proteomes" id="UP001597036">
    <property type="component" value="Unassembled WGS sequence"/>
</dbReference>
<dbReference type="SUPFAM" id="SSF55486">
    <property type="entry name" value="Metalloproteases ('zincins'), catalytic domain"/>
    <property type="match status" value="2"/>
</dbReference>
<keyword evidence="5" id="KW-0732">Signal</keyword>
<keyword evidence="3 7" id="KW-0378">Hydrolase</keyword>
<evidence type="ECO:0000256" key="5">
    <source>
        <dbReference type="SAM" id="SignalP"/>
    </source>
</evidence>
<evidence type="ECO:0000256" key="3">
    <source>
        <dbReference type="ARBA" id="ARBA00022801"/>
    </source>
</evidence>
<dbReference type="InterPro" id="IPR001818">
    <property type="entry name" value="Pept_M10_metallopeptidase"/>
</dbReference>
<dbReference type="EC" id="3.4.24.-" evidence="7"/>
<evidence type="ECO:0000313" key="8">
    <source>
        <dbReference type="Proteomes" id="UP001597036"/>
    </source>
</evidence>
<keyword evidence="1" id="KW-0645">Protease</keyword>
<dbReference type="Gene3D" id="3.40.390.10">
    <property type="entry name" value="Collagenase (Catalytic Domain)"/>
    <property type="match status" value="1"/>
</dbReference>
<reference evidence="8" key="1">
    <citation type="journal article" date="2019" name="Int. J. Syst. Evol. Microbiol.">
        <title>The Global Catalogue of Microorganisms (GCM) 10K type strain sequencing project: providing services to taxonomists for standard genome sequencing and annotation.</title>
        <authorList>
            <consortium name="The Broad Institute Genomics Platform"/>
            <consortium name="The Broad Institute Genome Sequencing Center for Infectious Disease"/>
            <person name="Wu L."/>
            <person name="Ma J."/>
        </authorList>
    </citation>
    <scope>NUCLEOTIDE SEQUENCE [LARGE SCALE GENOMIC DNA]</scope>
    <source>
        <strain evidence="8">CCM 8604</strain>
    </source>
</reference>
<feature type="domain" description="Peptidase M10 metallopeptidase" evidence="6">
    <location>
        <begin position="267"/>
        <end position="313"/>
    </location>
</feature>
<name>A0ABW2Y995_9BIFI</name>
<proteinExistence type="predicted"/>
<gene>
    <name evidence="7" type="ORF">ACFQY8_06485</name>
</gene>
<evidence type="ECO:0000259" key="6">
    <source>
        <dbReference type="Pfam" id="PF00413"/>
    </source>
</evidence>
<keyword evidence="7" id="KW-0482">Metalloprotease</keyword>